<evidence type="ECO:0000313" key="1">
    <source>
        <dbReference type="EMBL" id="ODV97753.1"/>
    </source>
</evidence>
<name>A0A1E4U144_PACTA</name>
<reference evidence="2" key="1">
    <citation type="submission" date="2016-05" db="EMBL/GenBank/DDBJ databases">
        <title>Comparative genomics of biotechnologically important yeasts.</title>
        <authorList>
            <consortium name="DOE Joint Genome Institute"/>
            <person name="Riley R."/>
            <person name="Haridas S."/>
            <person name="Wolfe K.H."/>
            <person name="Lopes M.R."/>
            <person name="Hittinger C.T."/>
            <person name="Goker M."/>
            <person name="Salamov A."/>
            <person name="Wisecaver J."/>
            <person name="Long T.M."/>
            <person name="Aerts A.L."/>
            <person name="Barry K."/>
            <person name="Choi C."/>
            <person name="Clum A."/>
            <person name="Coughlan A.Y."/>
            <person name="Deshpande S."/>
            <person name="Douglass A.P."/>
            <person name="Hanson S.J."/>
            <person name="Klenk H.-P."/>
            <person name="Labutti K."/>
            <person name="Lapidus A."/>
            <person name="Lindquist E."/>
            <person name="Lipzen A."/>
            <person name="Meier-Kolthoff J.P."/>
            <person name="Ohm R.A."/>
            <person name="Otillar R.P."/>
            <person name="Pangilinan J."/>
            <person name="Peng Y."/>
            <person name="Rokas A."/>
            <person name="Rosa C.A."/>
            <person name="Scheuner C."/>
            <person name="Sibirny A.A."/>
            <person name="Slot J.C."/>
            <person name="Stielow J.B."/>
            <person name="Sun H."/>
            <person name="Kurtzman C.P."/>
            <person name="Blackwell M."/>
            <person name="Grigoriev I.V."/>
            <person name="Jeffries T.W."/>
        </authorList>
    </citation>
    <scope>NUCLEOTIDE SEQUENCE [LARGE SCALE GENOMIC DNA]</scope>
    <source>
        <strain evidence="2">NRRL Y-2460</strain>
    </source>
</reference>
<dbReference type="OrthoDB" id="4062597at2759"/>
<gene>
    <name evidence="1" type="ORF">PACTADRAFT_185977</name>
</gene>
<dbReference type="SUPFAM" id="SSF55729">
    <property type="entry name" value="Acyl-CoA N-acyltransferases (Nat)"/>
    <property type="match status" value="1"/>
</dbReference>
<keyword evidence="2" id="KW-1185">Reference proteome</keyword>
<dbReference type="EMBL" id="KV454011">
    <property type="protein sequence ID" value="ODV97753.1"/>
    <property type="molecule type" value="Genomic_DNA"/>
</dbReference>
<proteinExistence type="predicted"/>
<evidence type="ECO:0000313" key="2">
    <source>
        <dbReference type="Proteomes" id="UP000094236"/>
    </source>
</evidence>
<dbReference type="Gene3D" id="3.40.630.30">
    <property type="match status" value="1"/>
</dbReference>
<protein>
    <recommendedName>
        <fullName evidence="3">N-acetyltransferase domain-containing protein</fullName>
    </recommendedName>
</protein>
<sequence>MTLTENQGSIKLLIFSYRTVFQSSNSSLIQKLLVDIINKGYDKPRYKYNVIKSSRIKHSLEQDLGIENQAEFMICLCVHTDKQWMNYKNSKTGYKLIKPEDIEVEHIDILDYFEVEELKDRVIGSIALKPYKDDNDMSLCMEITALTSFYPKMGKCLIEKIESYYVPLGKINKLYAHVIVNHDLVQFYEKLGFIVIGTSNIEVDPVTGLLVNGDKLEDDILASQDFQLAKMYKEYRH</sequence>
<accession>A0A1E4U144</accession>
<dbReference type="Proteomes" id="UP000094236">
    <property type="component" value="Unassembled WGS sequence"/>
</dbReference>
<evidence type="ECO:0008006" key="3">
    <source>
        <dbReference type="Google" id="ProtNLM"/>
    </source>
</evidence>
<dbReference type="InterPro" id="IPR016181">
    <property type="entry name" value="Acyl_CoA_acyltransferase"/>
</dbReference>
<organism evidence="1 2">
    <name type="scientific">Pachysolen tannophilus NRRL Y-2460</name>
    <dbReference type="NCBI Taxonomy" id="669874"/>
    <lineage>
        <taxon>Eukaryota</taxon>
        <taxon>Fungi</taxon>
        <taxon>Dikarya</taxon>
        <taxon>Ascomycota</taxon>
        <taxon>Saccharomycotina</taxon>
        <taxon>Pichiomycetes</taxon>
        <taxon>Pachysolenaceae</taxon>
        <taxon>Pachysolen</taxon>
    </lineage>
</organism>
<dbReference type="AlphaFoldDB" id="A0A1E4U144"/>